<protein>
    <recommendedName>
        <fullName evidence="6">Pentatricopeptide repeat-containing protein</fullName>
    </recommendedName>
</protein>
<dbReference type="Gene3D" id="1.25.40.10">
    <property type="entry name" value="Tetratricopeptide repeat domain"/>
    <property type="match status" value="1"/>
</dbReference>
<dbReference type="PANTHER" id="PTHR47933">
    <property type="entry name" value="PENTATRICOPEPTIDE REPEAT-CONTAINING PROTEIN 1, MITOCHONDRIAL"/>
    <property type="match status" value="1"/>
</dbReference>
<keyword evidence="5" id="KW-1185">Reference proteome</keyword>
<dbReference type="Pfam" id="PF13041">
    <property type="entry name" value="PPR_2"/>
    <property type="match status" value="1"/>
</dbReference>
<dbReference type="AlphaFoldDB" id="A0A835BF42"/>
<dbReference type="InterPro" id="IPR011990">
    <property type="entry name" value="TPR-like_helical_dom_sf"/>
</dbReference>
<keyword evidence="1" id="KW-0677">Repeat</keyword>
<evidence type="ECO:0000256" key="1">
    <source>
        <dbReference type="ARBA" id="ARBA00022737"/>
    </source>
</evidence>
<evidence type="ECO:0000313" key="4">
    <source>
        <dbReference type="EMBL" id="KAF8695972.1"/>
    </source>
</evidence>
<name>A0A835BF42_9POAL</name>
<dbReference type="NCBIfam" id="TIGR00756">
    <property type="entry name" value="PPR"/>
    <property type="match status" value="1"/>
</dbReference>
<evidence type="ECO:0000313" key="5">
    <source>
        <dbReference type="Proteomes" id="UP000636709"/>
    </source>
</evidence>
<comment type="caution">
    <text evidence="4">The sequence shown here is derived from an EMBL/GenBank/DDBJ whole genome shotgun (WGS) entry which is preliminary data.</text>
</comment>
<dbReference type="InterPro" id="IPR051240">
    <property type="entry name" value="Mito_RNA-Proc/Resp"/>
</dbReference>
<feature type="repeat" description="PPR" evidence="3">
    <location>
        <begin position="86"/>
        <end position="120"/>
    </location>
</feature>
<dbReference type="GO" id="GO:0003729">
    <property type="term" value="F:mRNA binding"/>
    <property type="evidence" value="ECO:0007669"/>
    <property type="project" value="TreeGrafter"/>
</dbReference>
<accession>A0A835BF42</accession>
<dbReference type="Proteomes" id="UP000636709">
    <property type="component" value="Unassembled WGS sequence"/>
</dbReference>
<dbReference type="EMBL" id="JACEFO010001882">
    <property type="protein sequence ID" value="KAF8695972.1"/>
    <property type="molecule type" value="Genomic_DNA"/>
</dbReference>
<evidence type="ECO:0000256" key="2">
    <source>
        <dbReference type="ARBA" id="ARBA00022946"/>
    </source>
</evidence>
<dbReference type="InterPro" id="IPR002885">
    <property type="entry name" value="PPR_rpt"/>
</dbReference>
<dbReference type="OrthoDB" id="185373at2759"/>
<keyword evidence="2" id="KW-0809">Transit peptide</keyword>
<sequence>MESIISRLAAASSSDSRPREQLLCRVISAYGHARLPAAARRAFAHPAFPVPRTARALNALLHALLSYRAQLGDLLVVCGEARIAPDACTYNILMRAAAALGSIEHARYLFDEMLQRGIAPTVSRLAPSSPLCAMLASWKKRSSCICYACTVVRAFFWVGQKGCPPDVVTYIMLFDGMCAAGKFLEADQGIEREGDVVLLESVLYRLAKVNALESSGWEKGYPHDAIILKSNELKMSDNCRVEESWQDDKEDDLRPPPQVMFTALQRL</sequence>
<proteinExistence type="predicted"/>
<evidence type="ECO:0000256" key="3">
    <source>
        <dbReference type="PROSITE-ProRule" id="PRU00708"/>
    </source>
</evidence>
<gene>
    <name evidence="4" type="ORF">HU200_036851</name>
</gene>
<dbReference type="PANTHER" id="PTHR47933:SF24">
    <property type="entry name" value="OS05G0207200 PROTEIN"/>
    <property type="match status" value="1"/>
</dbReference>
<evidence type="ECO:0008006" key="6">
    <source>
        <dbReference type="Google" id="ProtNLM"/>
    </source>
</evidence>
<reference evidence="4" key="1">
    <citation type="submission" date="2020-07" db="EMBL/GenBank/DDBJ databases">
        <title>Genome sequence and genetic diversity analysis of an under-domesticated orphan crop, white fonio (Digitaria exilis).</title>
        <authorList>
            <person name="Bennetzen J.L."/>
            <person name="Chen S."/>
            <person name="Ma X."/>
            <person name="Wang X."/>
            <person name="Yssel A.E.J."/>
            <person name="Chaluvadi S.R."/>
            <person name="Johnson M."/>
            <person name="Gangashetty P."/>
            <person name="Hamidou F."/>
            <person name="Sanogo M.D."/>
            <person name="Zwaenepoel A."/>
            <person name="Wallace J."/>
            <person name="Van De Peer Y."/>
            <person name="Van Deynze A."/>
        </authorList>
    </citation>
    <scope>NUCLEOTIDE SEQUENCE</scope>
    <source>
        <tissue evidence="4">Leaves</tissue>
    </source>
</reference>
<organism evidence="4 5">
    <name type="scientific">Digitaria exilis</name>
    <dbReference type="NCBI Taxonomy" id="1010633"/>
    <lineage>
        <taxon>Eukaryota</taxon>
        <taxon>Viridiplantae</taxon>
        <taxon>Streptophyta</taxon>
        <taxon>Embryophyta</taxon>
        <taxon>Tracheophyta</taxon>
        <taxon>Spermatophyta</taxon>
        <taxon>Magnoliopsida</taxon>
        <taxon>Liliopsida</taxon>
        <taxon>Poales</taxon>
        <taxon>Poaceae</taxon>
        <taxon>PACMAD clade</taxon>
        <taxon>Panicoideae</taxon>
        <taxon>Panicodae</taxon>
        <taxon>Paniceae</taxon>
        <taxon>Anthephorinae</taxon>
        <taxon>Digitaria</taxon>
    </lineage>
</organism>
<dbReference type="PROSITE" id="PS51375">
    <property type="entry name" value="PPR"/>
    <property type="match status" value="1"/>
</dbReference>